<dbReference type="Proteomes" id="UP001165962">
    <property type="component" value="Unassembled WGS sequence"/>
</dbReference>
<evidence type="ECO:0000313" key="3">
    <source>
        <dbReference type="EMBL" id="NHN33977.1"/>
    </source>
</evidence>
<proteinExistence type="predicted"/>
<comment type="caution">
    <text evidence="3">The sequence shown here is derived from an EMBL/GenBank/DDBJ whole genome shotgun (WGS) entry which is preliminary data.</text>
</comment>
<dbReference type="RefSeq" id="WP_166154475.1">
    <property type="nucleotide sequence ID" value="NZ_JAAOIW010000015.1"/>
</dbReference>
<dbReference type="Gene3D" id="3.40.190.10">
    <property type="entry name" value="Periplasmic binding protein-like II"/>
    <property type="match status" value="2"/>
</dbReference>
<feature type="chain" id="PRO_5046089273" evidence="2">
    <location>
        <begin position="21"/>
        <end position="560"/>
    </location>
</feature>
<dbReference type="PANTHER" id="PTHR43649">
    <property type="entry name" value="ARABINOSE-BINDING PROTEIN-RELATED"/>
    <property type="match status" value="1"/>
</dbReference>
<dbReference type="InterPro" id="IPR050490">
    <property type="entry name" value="Bact_solute-bd_prot1"/>
</dbReference>
<keyword evidence="4" id="KW-1185">Reference proteome</keyword>
<reference evidence="3" key="1">
    <citation type="submission" date="2020-03" db="EMBL/GenBank/DDBJ databases">
        <title>Draft sequencing of Paenibacilllus sp. S3N08.</title>
        <authorList>
            <person name="Kim D.-U."/>
        </authorList>
    </citation>
    <scope>NUCLEOTIDE SEQUENCE</scope>
    <source>
        <strain evidence="3">S3N08</strain>
    </source>
</reference>
<name>A0ABX0JCU3_9BACL</name>
<gene>
    <name evidence="3" type="ORF">G9U52_29590</name>
</gene>
<dbReference type="SUPFAM" id="SSF53850">
    <property type="entry name" value="Periplasmic binding protein-like II"/>
    <property type="match status" value="1"/>
</dbReference>
<sequence>MKKMSMMLFTTFFCSSLLLSACTKDTAAPAAPSTAKESATASNVAPVGQFPIVKDKITLKVAIKGSSLVEDMKTNGYTKWLEEKTNVHVDWTILDEKSSKEQLNLLLAGGSLPDVIMNLDVSPEQQMIYGEQGVFVSLTDLIEKYGENTKKIFSEMPEAKSAVTAPGNKIYTLPYINDCFHCSLDFKMYVYKPWLDKLGLKEPTTLDEFYNMLKAFKEKDPNGNGKADEIALIGGAGSTATKSQVDVFLMNSFIYDDGFKRMTVNNGKVDVAYNKPEWKEGLKYLNKLYKDGLLDRQSFTIDKAGLKTIAENPDIAIGGAIPAHSPSDITIVEGKSGRWLDYQPIAPLKGPNGVQKATWLAYDKVSNGKGQFIITNANKNQEATMRWADAMYTFEAALYSNFGVEGSSWEKAKPGDLGRDGAPASYRLLIPYGRVQNENWAQYGLNYRTDKDYYAGQAVLKLPDKEKMYYDITKKNYDPYKPKLEEIVPPIFFSPAESQQLADLDKTINDFVVSNIALFTTGDQDIDKGWDNYIATLEKMNLKKYIEIYQKALDAKNVKK</sequence>
<evidence type="ECO:0000256" key="2">
    <source>
        <dbReference type="SAM" id="SignalP"/>
    </source>
</evidence>
<organism evidence="3 4">
    <name type="scientific">Paenibacillus agricola</name>
    <dbReference type="NCBI Taxonomy" id="2716264"/>
    <lineage>
        <taxon>Bacteria</taxon>
        <taxon>Bacillati</taxon>
        <taxon>Bacillota</taxon>
        <taxon>Bacilli</taxon>
        <taxon>Bacillales</taxon>
        <taxon>Paenibacillaceae</taxon>
        <taxon>Paenibacillus</taxon>
    </lineage>
</organism>
<evidence type="ECO:0000256" key="1">
    <source>
        <dbReference type="ARBA" id="ARBA00022729"/>
    </source>
</evidence>
<accession>A0ABX0JCU3</accession>
<dbReference type="EMBL" id="JAAOIW010000015">
    <property type="protein sequence ID" value="NHN33977.1"/>
    <property type="molecule type" value="Genomic_DNA"/>
</dbReference>
<dbReference type="PROSITE" id="PS51257">
    <property type="entry name" value="PROKAR_LIPOPROTEIN"/>
    <property type="match status" value="1"/>
</dbReference>
<feature type="signal peptide" evidence="2">
    <location>
        <begin position="1"/>
        <end position="20"/>
    </location>
</feature>
<keyword evidence="1 2" id="KW-0732">Signal</keyword>
<dbReference type="PANTHER" id="PTHR43649:SF33">
    <property type="entry name" value="POLYGALACTURONAN_RHAMNOGALACTURONAN-BINDING PROTEIN YTCQ"/>
    <property type="match status" value="1"/>
</dbReference>
<protein>
    <submittedName>
        <fullName evidence="3">Extracellular solute-binding protein</fullName>
    </submittedName>
</protein>
<evidence type="ECO:0000313" key="4">
    <source>
        <dbReference type="Proteomes" id="UP001165962"/>
    </source>
</evidence>
<dbReference type="CDD" id="cd13581">
    <property type="entry name" value="PBP2_AlgQ_like_2"/>
    <property type="match status" value="1"/>
</dbReference>